<sequence length="1654" mass="187836">MASSDVSQEKEEPQQQDKSKSEHVKEEHEDQTAKQGVQHGKAQCNQNGEQTETGERLLTDCKTKQRRSSSHELNSDENDIGCGQKPPEEPPRRNYQIPRKSREKKDLCQPITSGSREFEEVLKILRSSYLEPNSVTNFTYKKACLVHSELLEKEFTEKRRELKCDGRTDKELTESYAFLMVERAQVHNICERGLYVGHSKITILGNPSMGIYLSRYADLLQVNPLEAGATGDVLIFKIIKGKMKSIYDHMGKNALESAANKSALDPTPKHECHVSKNANRVTSLLAYRAYELTQYYFYEYGFDELRRRPRHVCPYAVVSFVYKDEMAQVPKSLPPSRSNSFNVDRNTDKSNYILWRGQLLNKGKLLCYASLESASRPFLPVKLPEKLEVGTVMSIELLKRKIPAVFCKEAYFGANEVVKNRMYCSLYDVMERTRTGSNLECLLQKLEKEKLVFVKPLGDRGFLFLVSPLQMASPYEHQTRRLRLLHALFAFQEPRGVVCRAQPNPASTTTSQENHEIMPELMTFISSLHFALLQCRKDTSASFNAVVEKHARQYLKRRAKGGSKFREFVLYRYDPRLDGRKSLYSAPRNKSHLDGALRNYMLGPEAYTMPVRKAKEMIEENKVQQFSPISDYDAVEDEIEVSKSMKKNGPMYETAALFLRKSSQNADYDPDKLKDLINLIQCRKKIGGGENEIEDFETRSRLKRKLEDGSESLRKYLRIEATGGAYQYEEDRISETSQSIMSLIRGLGGKDTDMRQQDFSDSPVPDTHSLIKLLLETLASLGHLDPSLAQSVNQALGLHTDQTDESVRETRDYKCIPAQNVAEQDHTTQADHITFKDPQSPEPSENDASCIPYPFDDSKAATNEAVTEHKLQLKEPKTESISSFDGYSPCHSTPVEHTYHRRYSGSNYLGDAEMHWKLIPITGGEGRVPEDHMENLRENPVSGMKSPEELLYIPPNDAHPNDPRVQNKQRSSYYHFSYSPYSNTRKKACVNRSGLHNLFVTEHSENGVIETAVLEEYNLFSRKIQEVLKINNIAYICSKTTPVLSTQEDILQLSEYLSLQASEICVDKYVEQLHEKLSNVIASISSSDILVNTQADNTAAEAKDNTVGETTLTVPKEEVAQVTSKESSEQLSDPVCDEENALKREVSEEQHSSVGFECVKEEFGQVDNKEGILPAEQTSSTEDQQETPVKMTLTGPDNMNISATQPALSDFISQLKPEVFSSLVKIIKDVQKNTVKFYIHSEEESTICSEIKEYLVRLGNTECHPEHFLETKASLDKLLIIIQNEDIASFIHKIPGLVTLKRLPCVSFAGVDSLDDVKNHTYNELFVSGGFVVSDESVLNPESVTIDKLKAFLKFLEDLNTPDGKWQWKIHCKIQKKLKELGRMNTKALGVLTLLNSYQKKHLVDILSYHDCDSQMRNAPELDCLIRLQAQNIQQRHVVFLTEKNLNMFSSYNDNGILVTTVEEFMQNFTNLVGYYNCATEEHCPLQTADPQKQPEKDEEDMSLDSEDEMPQIEVCESSKYETLKTEIEGNVKEISQTEIQLSSEPQRDLVLDKSNIGSEDVQPITPVSISSVQEENDTTEEVSSKNFQSYHNRPIKMSHQFSHFNVLTHQTFLGTGMGPYPIPNQNEDVNFFMSAYDQGMGTDVSSSAVWDKK</sequence>
<dbReference type="CTD" id="23272"/>
<feature type="compositionally biased region" description="Basic and acidic residues" evidence="2">
    <location>
        <begin position="7"/>
        <end position="32"/>
    </location>
</feature>
<evidence type="ECO:0000313" key="7">
    <source>
        <dbReference type="RefSeq" id="XP_033781632.1"/>
    </source>
</evidence>
<dbReference type="CDD" id="cd22569">
    <property type="entry name" value="TASOR_PBD"/>
    <property type="match status" value="1"/>
</dbReference>
<feature type="domain" description="TASOR alpha/beta" evidence="4">
    <location>
        <begin position="1232"/>
        <end position="1326"/>
    </location>
</feature>
<dbReference type="InterPro" id="IPR022188">
    <property type="entry name" value="TASOR_DUF3715"/>
</dbReference>
<dbReference type="Pfam" id="PF24630">
    <property type="entry name" value="PIN_TASOR"/>
    <property type="match status" value="1"/>
</dbReference>
<dbReference type="GO" id="GO:0097355">
    <property type="term" value="P:protein localization to heterochromatin"/>
    <property type="evidence" value="ECO:0007669"/>
    <property type="project" value="TreeGrafter"/>
</dbReference>
<dbReference type="Pfam" id="PF12509">
    <property type="entry name" value="DUF3715"/>
    <property type="match status" value="1"/>
</dbReference>
<dbReference type="InterPro" id="IPR056243">
    <property type="entry name" value="TASOR_ab_dom"/>
</dbReference>
<feature type="domain" description="TASOR PIN" evidence="5">
    <location>
        <begin position="1330"/>
        <end position="1471"/>
    </location>
</feature>
<dbReference type="GO" id="GO:0003682">
    <property type="term" value="F:chromatin binding"/>
    <property type="evidence" value="ECO:0007669"/>
    <property type="project" value="TreeGrafter"/>
</dbReference>
<dbReference type="OrthoDB" id="5960959at2759"/>
<dbReference type="Gene3D" id="3.90.228.10">
    <property type="match status" value="1"/>
</dbReference>
<dbReference type="GO" id="GO:0000792">
    <property type="term" value="C:heterochromatin"/>
    <property type="evidence" value="ECO:0007669"/>
    <property type="project" value="TreeGrafter"/>
</dbReference>
<comment type="similarity">
    <text evidence="1">Belongs to the TASOR family.</text>
</comment>
<dbReference type="GO" id="GO:0045814">
    <property type="term" value="P:negative regulation of gene expression, epigenetic"/>
    <property type="evidence" value="ECO:0007669"/>
    <property type="project" value="InterPro"/>
</dbReference>
<feature type="region of interest" description="Disordered" evidence="2">
    <location>
        <begin position="1"/>
        <end position="109"/>
    </location>
</feature>
<evidence type="ECO:0000259" key="3">
    <source>
        <dbReference type="Pfam" id="PF12509"/>
    </source>
</evidence>
<dbReference type="GeneID" id="117351054"/>
<gene>
    <name evidence="7" type="primary">TASOR</name>
</gene>
<accession>A0A6P8NYM3</accession>
<evidence type="ECO:0000259" key="5">
    <source>
        <dbReference type="Pfam" id="PF24630"/>
    </source>
</evidence>
<dbReference type="Proteomes" id="UP000515159">
    <property type="component" value="Chromosome 17"/>
</dbReference>
<dbReference type="InterPro" id="IPR056242">
    <property type="entry name" value="PIN_TASOR"/>
</dbReference>
<dbReference type="KEGG" id="gsh:117351054"/>
<dbReference type="Pfam" id="PF23314">
    <property type="entry name" value="TASOR_alpha-beta"/>
    <property type="match status" value="1"/>
</dbReference>
<evidence type="ECO:0000256" key="2">
    <source>
        <dbReference type="SAM" id="MobiDB-lite"/>
    </source>
</evidence>
<dbReference type="GO" id="GO:0005654">
    <property type="term" value="C:nucleoplasm"/>
    <property type="evidence" value="ECO:0007669"/>
    <property type="project" value="TreeGrafter"/>
</dbReference>
<feature type="region of interest" description="Disordered" evidence="2">
    <location>
        <begin position="1486"/>
        <end position="1508"/>
    </location>
</feature>
<evidence type="ECO:0000256" key="1">
    <source>
        <dbReference type="ARBA" id="ARBA00008058"/>
    </source>
</evidence>
<name>A0A6P8NYM3_GEOSA</name>
<proteinExistence type="inferred from homology"/>
<organism evidence="6 7">
    <name type="scientific">Geotrypetes seraphini</name>
    <name type="common">Gaboon caecilian</name>
    <name type="synonym">Caecilia seraphini</name>
    <dbReference type="NCBI Taxonomy" id="260995"/>
    <lineage>
        <taxon>Eukaryota</taxon>
        <taxon>Metazoa</taxon>
        <taxon>Chordata</taxon>
        <taxon>Craniata</taxon>
        <taxon>Vertebrata</taxon>
        <taxon>Euteleostomi</taxon>
        <taxon>Amphibia</taxon>
        <taxon>Gymnophiona</taxon>
        <taxon>Geotrypetes</taxon>
    </lineage>
</organism>
<feature type="domain" description="TASOR pseudo-PARP" evidence="3">
    <location>
        <begin position="161"/>
        <end position="314"/>
    </location>
</feature>
<dbReference type="FunCoup" id="A0A6P8NYM3">
    <property type="interactions" value="2769"/>
</dbReference>
<feature type="compositionally biased region" description="Basic and acidic residues" evidence="2">
    <location>
        <begin position="53"/>
        <end position="74"/>
    </location>
</feature>
<reference evidence="7" key="1">
    <citation type="submission" date="2025-08" db="UniProtKB">
        <authorList>
            <consortium name="RefSeq"/>
        </authorList>
    </citation>
    <scope>IDENTIFICATION</scope>
</reference>
<dbReference type="PANTHER" id="PTHR16207">
    <property type="entry name" value="SET DOMAIN-CONTAINING PROTEIN"/>
    <property type="match status" value="1"/>
</dbReference>
<dbReference type="RefSeq" id="XP_033781632.1">
    <property type="nucleotide sequence ID" value="XM_033925741.1"/>
</dbReference>
<evidence type="ECO:0000313" key="6">
    <source>
        <dbReference type="Proteomes" id="UP000515159"/>
    </source>
</evidence>
<protein>
    <submittedName>
        <fullName evidence="7">Protein TASOR isoform X1</fullName>
    </submittedName>
</protein>
<dbReference type="PANTHER" id="PTHR16207:SF1">
    <property type="entry name" value="PROTEIN TASOR"/>
    <property type="match status" value="1"/>
</dbReference>
<dbReference type="InParanoid" id="A0A6P8NYM3"/>
<feature type="compositionally biased region" description="Acidic residues" evidence="2">
    <location>
        <begin position="1497"/>
        <end position="1508"/>
    </location>
</feature>
<evidence type="ECO:0000259" key="4">
    <source>
        <dbReference type="Pfam" id="PF23314"/>
    </source>
</evidence>
<keyword evidence="6" id="KW-1185">Reference proteome</keyword>
<dbReference type="InterPro" id="IPR046432">
    <property type="entry name" value="TASOR"/>
</dbReference>